<dbReference type="PANTHER" id="PTHR10677">
    <property type="entry name" value="UBIQUILIN"/>
    <property type="match status" value="1"/>
</dbReference>
<dbReference type="Proteomes" id="UP000184267">
    <property type="component" value="Unassembled WGS sequence"/>
</dbReference>
<dbReference type="PANTHER" id="PTHR10677:SF3">
    <property type="entry name" value="FI07626P-RELATED"/>
    <property type="match status" value="1"/>
</dbReference>
<organism evidence="4 5">
    <name type="scientific">Trametes pubescens</name>
    <name type="common">White-rot fungus</name>
    <dbReference type="NCBI Taxonomy" id="154538"/>
    <lineage>
        <taxon>Eukaryota</taxon>
        <taxon>Fungi</taxon>
        <taxon>Dikarya</taxon>
        <taxon>Basidiomycota</taxon>
        <taxon>Agaricomycotina</taxon>
        <taxon>Agaricomycetes</taxon>
        <taxon>Polyporales</taxon>
        <taxon>Polyporaceae</taxon>
        <taxon>Trametes</taxon>
    </lineage>
</organism>
<keyword evidence="5" id="KW-1185">Reference proteome</keyword>
<feature type="compositionally biased region" description="Polar residues" evidence="1">
    <location>
        <begin position="635"/>
        <end position="644"/>
    </location>
</feature>
<dbReference type="PROSITE" id="PS00299">
    <property type="entry name" value="UBIQUITIN_1"/>
    <property type="match status" value="1"/>
</dbReference>
<feature type="compositionally biased region" description="Low complexity" evidence="1">
    <location>
        <begin position="89"/>
        <end position="102"/>
    </location>
</feature>
<feature type="region of interest" description="Disordered" evidence="1">
    <location>
        <begin position="240"/>
        <end position="276"/>
    </location>
</feature>
<dbReference type="InterPro" id="IPR015496">
    <property type="entry name" value="Ubiquilin"/>
</dbReference>
<feature type="compositionally biased region" description="Acidic residues" evidence="1">
    <location>
        <begin position="663"/>
        <end position="676"/>
    </location>
</feature>
<dbReference type="Pfam" id="PF23195">
    <property type="entry name" value="UBQLN1"/>
    <property type="match status" value="1"/>
</dbReference>
<evidence type="ECO:0000259" key="3">
    <source>
        <dbReference type="PROSITE" id="PS50053"/>
    </source>
</evidence>
<proteinExistence type="predicted"/>
<gene>
    <name evidence="4" type="ORF">TRAPUB_3551</name>
</gene>
<dbReference type="Gene3D" id="3.10.20.90">
    <property type="entry name" value="Phosphatidylinositol 3-kinase Catalytic Subunit, Chain A, domain 1"/>
    <property type="match status" value="1"/>
</dbReference>
<feature type="region of interest" description="Disordered" evidence="1">
    <location>
        <begin position="951"/>
        <end position="1007"/>
    </location>
</feature>
<feature type="transmembrane region" description="Helical" evidence="2">
    <location>
        <begin position="807"/>
        <end position="828"/>
    </location>
</feature>
<keyword evidence="2" id="KW-1133">Transmembrane helix</keyword>
<dbReference type="SMART" id="SM00727">
    <property type="entry name" value="STI1"/>
    <property type="match status" value="2"/>
</dbReference>
<keyword evidence="2" id="KW-0472">Membrane</keyword>
<dbReference type="InterPro" id="IPR029071">
    <property type="entry name" value="Ubiquitin-like_domsf"/>
</dbReference>
<feature type="compositionally biased region" description="Low complexity" evidence="1">
    <location>
        <begin position="245"/>
        <end position="276"/>
    </location>
</feature>
<evidence type="ECO:0000256" key="1">
    <source>
        <dbReference type="SAM" id="MobiDB-lite"/>
    </source>
</evidence>
<keyword evidence="2" id="KW-0812">Transmembrane</keyword>
<dbReference type="SUPFAM" id="SSF54236">
    <property type="entry name" value="Ubiquitin-like"/>
    <property type="match status" value="1"/>
</dbReference>
<accession>A0A1M2VDL1</accession>
<comment type="caution">
    <text evidence="4">The sequence shown here is derived from an EMBL/GenBank/DDBJ whole genome shotgun (WGS) entry which is preliminary data.</text>
</comment>
<feature type="domain" description="Ubiquitin-like" evidence="3">
    <location>
        <begin position="14"/>
        <end position="83"/>
    </location>
</feature>
<feature type="compositionally biased region" description="Low complexity" evidence="1">
    <location>
        <begin position="959"/>
        <end position="971"/>
    </location>
</feature>
<evidence type="ECO:0000313" key="5">
    <source>
        <dbReference type="Proteomes" id="UP000184267"/>
    </source>
</evidence>
<dbReference type="Pfam" id="PF00240">
    <property type="entry name" value="ubiquitin"/>
    <property type="match status" value="1"/>
</dbReference>
<dbReference type="SMART" id="SM00213">
    <property type="entry name" value="UBQ"/>
    <property type="match status" value="1"/>
</dbReference>
<dbReference type="PROSITE" id="PS50053">
    <property type="entry name" value="UBIQUITIN_2"/>
    <property type="match status" value="1"/>
</dbReference>
<feature type="compositionally biased region" description="Basic residues" evidence="1">
    <location>
        <begin position="648"/>
        <end position="657"/>
    </location>
</feature>
<sequence length="1007" mass="106125">MSDPQPAEASSSEISINVKGPSELKLQIAISTDKTVSELKQAIAEKSDVPADRQRLIYSGRVLKDEDALVTYKIQSGHTIHMVKGAARAGPSAQAAAPQQLPTMQSGQNPHDPLTQLNGPMGFGLMAGFNPFAEMGLNPNDPNMMQTMLNSPQFLQQMSGVMANPAVLDQIIASNPQLAAMGPQVREVFRSERFRQMMSNPETLRMMLQMSSLMRESGGGAPGLGGLGALGGLGGAGAGNGGFPAPGLPSTARQQQPEGAGAGAQPPAGSPPAAGGFPNYFSPFGAPYSYPGAPGGTAAGGSEAPAGGDASAGLGAGAAPGLGGAGMFDPAIMQQMLAAMGGGSGGGAGAAANPFGGLGGFGAGGLGGLGGLGAGGLGGFGAPAAPVNTQPPEERFQVQLQADPYDCPIYTTSHDAPPARPLLRADPLDPQRDWWLESATQDGMIRTRGLLFVRPEKSWRPIVTISVQEEGHDHGLPHEIVLGSDGQNPNLKSAIQIRDVKPSTRLVFQVYHKSQTKKKHRKRTLVGSANLSLNEFLNRHPLPHHRPVEYDVRLSCPPPQRKSPTIGGKQQHSAALTLKFAVPFPSHVATSSRPGSPLSDEHLDTDGMFSDGASSSKGLISAMTEEPASERPWEQPSNPDTLGEQTGLRRRRRRTRGFHVDSASEDGMYESSEDEPWMPPTPPDDYFDGVFDGGSEDACGSTLLGAGEEAICSPCILPMHGGDQESVYSMERSLSFAESVVDSFGPYRDLCEADAESDVEKAEKVLGRLLTEWYVVGASLLALAGIDAAVFGFASDATFIVDGFARSVVAIGAIAAGIGLVSDAWFLVLYSGANAVKFQVSRRIPSSRQRAHRPSPAQRLAKDVYGSYFFFCLTCRLPTMCMFLSTLALMLFLLGVAWTAWPTAVLVMSFVAGVLLSSQFLVFGIHRAVNFVVWVVRVTWRKIAGARQLAKEQPGTSLSQPQHQAPHASQPQPQPTSQLRLPAARPAHATEAHDGIQMPVPEPAPAA</sequence>
<evidence type="ECO:0000256" key="2">
    <source>
        <dbReference type="SAM" id="Phobius"/>
    </source>
</evidence>
<dbReference type="GO" id="GO:0031593">
    <property type="term" value="F:polyubiquitin modification-dependent protein binding"/>
    <property type="evidence" value="ECO:0007669"/>
    <property type="project" value="TreeGrafter"/>
</dbReference>
<feature type="transmembrane region" description="Helical" evidence="2">
    <location>
        <begin position="773"/>
        <end position="795"/>
    </location>
</feature>
<dbReference type="OrthoDB" id="2642524at2759"/>
<feature type="region of interest" description="Disordered" evidence="1">
    <location>
        <begin position="89"/>
        <end position="116"/>
    </location>
</feature>
<dbReference type="STRING" id="154538.A0A1M2VDL1"/>
<dbReference type="AlphaFoldDB" id="A0A1M2VDL1"/>
<dbReference type="InterPro" id="IPR019954">
    <property type="entry name" value="Ubiquitin_CS"/>
</dbReference>
<protein>
    <submittedName>
        <fullName evidence="4">Deubiquitination-protection protein dph1</fullName>
    </submittedName>
</protein>
<dbReference type="GO" id="GO:0006511">
    <property type="term" value="P:ubiquitin-dependent protein catabolic process"/>
    <property type="evidence" value="ECO:0007669"/>
    <property type="project" value="TreeGrafter"/>
</dbReference>
<feature type="region of interest" description="Disordered" evidence="1">
    <location>
        <begin position="586"/>
        <end position="677"/>
    </location>
</feature>
<dbReference type="InterPro" id="IPR006636">
    <property type="entry name" value="STI1_HS-bd"/>
</dbReference>
<dbReference type="CDD" id="cd16106">
    <property type="entry name" value="Ubl_Dsk2p_like"/>
    <property type="match status" value="1"/>
</dbReference>
<feature type="transmembrane region" description="Helical" evidence="2">
    <location>
        <begin position="891"/>
        <end position="914"/>
    </location>
</feature>
<dbReference type="InterPro" id="IPR000626">
    <property type="entry name" value="Ubiquitin-like_dom"/>
</dbReference>
<dbReference type="EMBL" id="MNAD01001415">
    <property type="protein sequence ID" value="OJT05628.1"/>
    <property type="molecule type" value="Genomic_DNA"/>
</dbReference>
<evidence type="ECO:0000313" key="4">
    <source>
        <dbReference type="EMBL" id="OJT05628.1"/>
    </source>
</evidence>
<reference evidence="4 5" key="1">
    <citation type="submission" date="2016-10" db="EMBL/GenBank/DDBJ databases">
        <title>Genome sequence of the basidiomycete white-rot fungus Trametes pubescens.</title>
        <authorList>
            <person name="Makela M.R."/>
            <person name="Granchi Z."/>
            <person name="Peng M."/>
            <person name="De Vries R.P."/>
            <person name="Grigoriev I."/>
            <person name="Riley R."/>
            <person name="Hilden K."/>
        </authorList>
    </citation>
    <scope>NUCLEOTIDE SEQUENCE [LARGE SCALE GENOMIC DNA]</scope>
    <source>
        <strain evidence="4 5">FBCC735</strain>
    </source>
</reference>
<dbReference type="GO" id="GO:0005829">
    <property type="term" value="C:cytosol"/>
    <property type="evidence" value="ECO:0007669"/>
    <property type="project" value="TreeGrafter"/>
</dbReference>
<name>A0A1M2VDL1_TRAPU</name>